<keyword evidence="3" id="KW-0548">Nucleotidyltransferase</keyword>
<dbReference type="InterPro" id="IPR052160">
    <property type="entry name" value="Gypsy_RT_Integrase-like"/>
</dbReference>
<reference evidence="3" key="1">
    <citation type="journal article" date="2019" name="Sci. Rep.">
        <title>Draft genome of Tanacetum cinerariifolium, the natural source of mosquito coil.</title>
        <authorList>
            <person name="Yamashiro T."/>
            <person name="Shiraishi A."/>
            <person name="Satake H."/>
            <person name="Nakayama K."/>
        </authorList>
    </citation>
    <scope>NUCLEOTIDE SEQUENCE</scope>
</reference>
<feature type="non-terminal residue" evidence="3">
    <location>
        <position position="1"/>
    </location>
</feature>
<dbReference type="InterPro" id="IPR041588">
    <property type="entry name" value="Integrase_H2C2"/>
</dbReference>
<organism evidence="3">
    <name type="scientific">Tanacetum cinerariifolium</name>
    <name type="common">Dalmatian daisy</name>
    <name type="synonym">Chrysanthemum cinerariifolium</name>
    <dbReference type="NCBI Taxonomy" id="118510"/>
    <lineage>
        <taxon>Eukaryota</taxon>
        <taxon>Viridiplantae</taxon>
        <taxon>Streptophyta</taxon>
        <taxon>Embryophyta</taxon>
        <taxon>Tracheophyta</taxon>
        <taxon>Spermatophyta</taxon>
        <taxon>Magnoliopsida</taxon>
        <taxon>eudicotyledons</taxon>
        <taxon>Gunneridae</taxon>
        <taxon>Pentapetalae</taxon>
        <taxon>asterids</taxon>
        <taxon>campanulids</taxon>
        <taxon>Asterales</taxon>
        <taxon>Asteraceae</taxon>
        <taxon>Asteroideae</taxon>
        <taxon>Anthemideae</taxon>
        <taxon>Anthemidinae</taxon>
        <taxon>Tanacetum</taxon>
    </lineage>
</organism>
<evidence type="ECO:0000259" key="2">
    <source>
        <dbReference type="Pfam" id="PF17921"/>
    </source>
</evidence>
<comment type="caution">
    <text evidence="3">The sequence shown here is derived from an EMBL/GenBank/DDBJ whole genome shotgun (WGS) entry which is preliminary data.</text>
</comment>
<dbReference type="EMBL" id="BKCJ011178420">
    <property type="protein sequence ID" value="GFC99431.1"/>
    <property type="molecule type" value="Genomic_DNA"/>
</dbReference>
<evidence type="ECO:0000256" key="1">
    <source>
        <dbReference type="SAM" id="MobiDB-lite"/>
    </source>
</evidence>
<proteinExistence type="predicted"/>
<gene>
    <name evidence="3" type="ORF">Tci_871401</name>
</gene>
<dbReference type="PANTHER" id="PTHR47266">
    <property type="entry name" value="ENDONUCLEASE-RELATED"/>
    <property type="match status" value="1"/>
</dbReference>
<accession>A0A699SNN3</accession>
<keyword evidence="3" id="KW-0808">Transferase</keyword>
<feature type="non-terminal residue" evidence="3">
    <location>
        <position position="167"/>
    </location>
</feature>
<protein>
    <submittedName>
        <fullName evidence="3">Putative reverse transcriptase domain-containing protein</fullName>
    </submittedName>
</protein>
<dbReference type="Gene3D" id="1.10.340.70">
    <property type="match status" value="1"/>
</dbReference>
<feature type="compositionally biased region" description="Basic and acidic residues" evidence="1">
    <location>
        <begin position="43"/>
        <end position="59"/>
    </location>
</feature>
<dbReference type="Pfam" id="PF17921">
    <property type="entry name" value="Integrase_H2C2"/>
    <property type="match status" value="1"/>
</dbReference>
<keyword evidence="3" id="KW-0695">RNA-directed DNA polymerase</keyword>
<dbReference type="GO" id="GO:0003964">
    <property type="term" value="F:RNA-directed DNA polymerase activity"/>
    <property type="evidence" value="ECO:0007669"/>
    <property type="project" value="UniProtKB-KW"/>
</dbReference>
<evidence type="ECO:0000313" key="3">
    <source>
        <dbReference type="EMBL" id="GFC99431.1"/>
    </source>
</evidence>
<sequence>KANFVVDTLSRKEREPPLRVRALVMTICLDLPRQILNAQTEARTPENIEKEDVGDPEKVRTEKLEPRADGTLCLNGRSWLPCYGDLRTVIKQDSHKSKYSIHPGPDKMYQDIKKLYWWPNMKADIATYVSKCLTCAKVKAEHQNPSGLLVEPKIPEWKWDNITMDFI</sequence>
<name>A0A699SNN3_TANCI</name>
<feature type="region of interest" description="Disordered" evidence="1">
    <location>
        <begin position="40"/>
        <end position="59"/>
    </location>
</feature>
<feature type="domain" description="Integrase zinc-binding" evidence="2">
    <location>
        <begin position="86"/>
        <end position="140"/>
    </location>
</feature>
<dbReference type="AlphaFoldDB" id="A0A699SNN3"/>